<proteinExistence type="predicted"/>
<name>A0A8F6Y9M4_9RHOB</name>
<reference evidence="1 2" key="1">
    <citation type="submission" date="2021-07" db="EMBL/GenBank/DDBJ databases">
        <title>A novel Jannaschia species isolated from marine dinoflagellate Ceratoperidinium margalefii.</title>
        <authorList>
            <person name="Jiang Y."/>
            <person name="Li Z."/>
        </authorList>
    </citation>
    <scope>NUCLEOTIDE SEQUENCE [LARGE SCALE GENOMIC DNA]</scope>
    <source>
        <strain evidence="1 2">J12C1-MA-4</strain>
    </source>
</reference>
<evidence type="ECO:0000313" key="2">
    <source>
        <dbReference type="Proteomes" id="UP000825009"/>
    </source>
</evidence>
<protein>
    <submittedName>
        <fullName evidence="1">Uncharacterized protein</fullName>
    </submittedName>
</protein>
<organism evidence="1 2">
    <name type="scientific">Gymnodinialimonas ceratoperidinii</name>
    <dbReference type="NCBI Taxonomy" id="2856823"/>
    <lineage>
        <taxon>Bacteria</taxon>
        <taxon>Pseudomonadati</taxon>
        <taxon>Pseudomonadota</taxon>
        <taxon>Alphaproteobacteria</taxon>
        <taxon>Rhodobacterales</taxon>
        <taxon>Paracoccaceae</taxon>
        <taxon>Gymnodinialimonas</taxon>
    </lineage>
</organism>
<sequence>MGLDIERQLCRNQGRRATGARRIRGFLDVAQRVEARGRAEAAPRVSLDCPMGKAKAGC</sequence>
<dbReference type="RefSeq" id="WP_219000904.1">
    <property type="nucleotide sequence ID" value="NZ_CP079194.1"/>
</dbReference>
<evidence type="ECO:0000313" key="1">
    <source>
        <dbReference type="EMBL" id="QXT38708.1"/>
    </source>
</evidence>
<accession>A0A8F6Y9M4</accession>
<keyword evidence="2" id="KW-1185">Reference proteome</keyword>
<dbReference type="KEGG" id="gce:KYE46_12275"/>
<dbReference type="AlphaFoldDB" id="A0A8F6Y9M4"/>
<dbReference type="Proteomes" id="UP000825009">
    <property type="component" value="Chromosome"/>
</dbReference>
<gene>
    <name evidence="1" type="ORF">KYE46_12275</name>
</gene>
<dbReference type="EMBL" id="CP079194">
    <property type="protein sequence ID" value="QXT38708.1"/>
    <property type="molecule type" value="Genomic_DNA"/>
</dbReference>